<name>A0A0T6LTU2_WENVI</name>
<gene>
    <name evidence="3" type="ORF">AQ490_03835</name>
</gene>
<dbReference type="InterPro" id="IPR011047">
    <property type="entry name" value="Quinoprotein_ADH-like_sf"/>
</dbReference>
<feature type="compositionally biased region" description="Basic and acidic residues" evidence="1">
    <location>
        <begin position="49"/>
        <end position="61"/>
    </location>
</feature>
<sequence length="468" mass="48824">MVLGVVGGVVALALAIGAVVVLTGDDGKDDEAKTGGTTSGQNGGPSTDDPEKKGNENEGKDGLALSTSTFQLEPDRTTLWKAKTAADTSPSSSTGLVGNWLSGNNFILGDEQSITAYDLKTGEKAWDVEAPESNAVPCYMSDEITSDGKAAVLFRKASAESFHPCTLLTIIDTKTGRPVWFKDVKPGAEDGDYGDVAIDEKNNRVFAITAEMVFSYSLDAGKKNWDAGGKEYCNITGEATPTAVLVEQTCFDSDKTVIHSLDLNNGRKSLWTYSAPGDSQTKVSILSAAPAVALVNEGSAAARGNIVAFDAKGKPGRQIPMAQAFGNLPDRTSVLGRLPRYYFTGTTMVTAVGKGSSGKSATVAAFDLTTGAEKWHQDIGTAEKGAQILAVNDTSVVAAKEGGYDTSGKLVSIALDSGKQTEGGSFPSGSSVMTSLDFNQLVLKGDLIFGVEAYASSYNPRVVAFGPK</sequence>
<organism evidence="3 4">
    <name type="scientific">Wenjunlia vitaminophila</name>
    <name type="common">Streptomyces vitaminophilus</name>
    <dbReference type="NCBI Taxonomy" id="76728"/>
    <lineage>
        <taxon>Bacteria</taxon>
        <taxon>Bacillati</taxon>
        <taxon>Actinomycetota</taxon>
        <taxon>Actinomycetes</taxon>
        <taxon>Kitasatosporales</taxon>
        <taxon>Streptomycetaceae</taxon>
        <taxon>Wenjunlia</taxon>
    </lineage>
</organism>
<dbReference type="SUPFAM" id="SSF50998">
    <property type="entry name" value="Quinoprotein alcohol dehydrogenase-like"/>
    <property type="match status" value="1"/>
</dbReference>
<dbReference type="Proteomes" id="UP000050867">
    <property type="component" value="Unassembled WGS sequence"/>
</dbReference>
<dbReference type="Gene3D" id="2.130.10.10">
    <property type="entry name" value="YVTN repeat-like/Quinoprotein amine dehydrogenase"/>
    <property type="match status" value="1"/>
</dbReference>
<dbReference type="InterPro" id="IPR002372">
    <property type="entry name" value="PQQ_rpt_dom"/>
</dbReference>
<proteinExistence type="predicted"/>
<evidence type="ECO:0000259" key="2">
    <source>
        <dbReference type="Pfam" id="PF13360"/>
    </source>
</evidence>
<comment type="caution">
    <text evidence="3">The sequence shown here is derived from an EMBL/GenBank/DDBJ whole genome shotgun (WGS) entry which is preliminary data.</text>
</comment>
<evidence type="ECO:0000313" key="4">
    <source>
        <dbReference type="Proteomes" id="UP000050867"/>
    </source>
</evidence>
<feature type="domain" description="Pyrrolo-quinoline quinone repeat" evidence="2">
    <location>
        <begin position="79"/>
        <end position="267"/>
    </location>
</feature>
<dbReference type="AlphaFoldDB" id="A0A0T6LTU2"/>
<evidence type="ECO:0000313" key="3">
    <source>
        <dbReference type="EMBL" id="KRV49329.1"/>
    </source>
</evidence>
<reference evidence="3 4" key="1">
    <citation type="submission" date="2015-10" db="EMBL/GenBank/DDBJ databases">
        <title>Draft genome sequence of pyrrolomycin-producing Streptomyces vitaminophilus.</title>
        <authorList>
            <person name="Graham D.E."/>
            <person name="Mahan K.M."/>
            <person name="Klingeman D.M."/>
            <person name="Hettich R.L."/>
            <person name="Parry R.J."/>
        </authorList>
    </citation>
    <scope>NUCLEOTIDE SEQUENCE [LARGE SCALE GENOMIC DNA]</scope>
    <source>
        <strain evidence="3 4">ATCC 31673</strain>
    </source>
</reference>
<dbReference type="eggNOG" id="COG1520">
    <property type="taxonomic scope" value="Bacteria"/>
</dbReference>
<dbReference type="InterPro" id="IPR015943">
    <property type="entry name" value="WD40/YVTN_repeat-like_dom_sf"/>
</dbReference>
<dbReference type="PANTHER" id="PTHR34512">
    <property type="entry name" value="CELL SURFACE PROTEIN"/>
    <property type="match status" value="1"/>
</dbReference>
<accession>A0A0T6LTU2</accession>
<keyword evidence="4" id="KW-1185">Reference proteome</keyword>
<feature type="region of interest" description="Disordered" evidence="1">
    <location>
        <begin position="25"/>
        <end position="68"/>
    </location>
</feature>
<dbReference type="Pfam" id="PF13360">
    <property type="entry name" value="PQQ_2"/>
    <property type="match status" value="1"/>
</dbReference>
<dbReference type="EMBL" id="LLZU01000013">
    <property type="protein sequence ID" value="KRV49329.1"/>
    <property type="molecule type" value="Genomic_DNA"/>
</dbReference>
<dbReference type="PANTHER" id="PTHR34512:SF30">
    <property type="entry name" value="OUTER MEMBRANE PROTEIN ASSEMBLY FACTOR BAMB"/>
    <property type="match status" value="1"/>
</dbReference>
<evidence type="ECO:0000256" key="1">
    <source>
        <dbReference type="SAM" id="MobiDB-lite"/>
    </source>
</evidence>
<protein>
    <recommendedName>
        <fullName evidence="2">Pyrrolo-quinoline quinone repeat domain-containing protein</fullName>
    </recommendedName>
</protein>